<proteinExistence type="predicted"/>
<keyword evidence="3" id="KW-1185">Reference proteome</keyword>
<gene>
    <name evidence="2" type="ORF">ED28_03205</name>
</gene>
<evidence type="ECO:0000256" key="1">
    <source>
        <dbReference type="SAM" id="MobiDB-lite"/>
    </source>
</evidence>
<feature type="compositionally biased region" description="Low complexity" evidence="1">
    <location>
        <begin position="19"/>
        <end position="33"/>
    </location>
</feature>
<evidence type="ECO:0000313" key="3">
    <source>
        <dbReference type="Proteomes" id="UP000288794"/>
    </source>
</evidence>
<reference evidence="2 3" key="1">
    <citation type="submission" date="2014-04" db="EMBL/GenBank/DDBJ databases">
        <title>Draft genome sequence of Pantoea beijingensis strain LMG 27579, an emerging pathogen to Pleurotus eryngii with potential industrial application.</title>
        <authorList>
            <person name="Xu F."/>
            <person name="Liu Y."/>
            <person name="Wang S."/>
            <person name="Yin Y."/>
            <person name="Ma Y."/>
            <person name="Zhao S."/>
            <person name="Rong C."/>
        </authorList>
    </citation>
    <scope>NUCLEOTIDE SEQUENCE [LARGE SCALE GENOMIC DNA]</scope>
    <source>
        <strain evidence="2 3">LMG 27579</strain>
    </source>
</reference>
<sequence length="666" mass="71758">MQPISSGPTHFTYPIQQPAADATAHASGSSGAGRPEAQNDTWPPAASRPRGLLQQIAGLNSLAGQMETHEGLSIVNRQVGVLQAALSQAIPREIADLEGQRGSIANMDGSLERHIQTLRSYMPPLSQQAYDATPQPPLSLQLAALTTQIGLNGSVDKQIRDLQKIIVFQQTGTASSGREGMGVNLSWQGPPQARVAAPLARQQASGSTPSWQGAESSQAGSSRTRGATDDDIRRHLRTPNGTLRSQAVIRQSMNDAGLPVGPNRINDLRRMEPDYVSRRPGATDDQIRAHLRTPNGRLKSCDEIVQSLNQVGLGAGDRRINFILTAAPDFVPASMKRATDDQIRGQRLNPDGSLRSAPTIASNLRAAGFAVDDHRISALRHNEGGATPAQTLPRAADAQIMAHLRTPDGDIKSRKDIAQALNQAGLGADSHRIDSLRQSQPDFGPASKQSATEDQIKAHLWNPNGSLRSTAAISAAVRAAGFGVNDPRVHELRNEEIRKTSAQPPTLQRATEAQIREYMRRPDGSLRGVDSIATRLRTAGLTADEDSIKAQRRQAVEATRTNLSQATEAQIQQHLLNAQGLPRSTREVISELNKVGLSSGKNRVDSLRQAAGSRRATEDQVRQNLRNPDGLLKSATAIAYELRAAGYSVDNNMVSQLVNSEKAKRR</sequence>
<organism evidence="2 3">
    <name type="scientific">[Pantoea] beijingensis</name>
    <dbReference type="NCBI Taxonomy" id="1324864"/>
    <lineage>
        <taxon>Bacteria</taxon>
        <taxon>Pseudomonadati</taxon>
        <taxon>Pseudomonadota</taxon>
        <taxon>Gammaproteobacteria</taxon>
        <taxon>Enterobacterales</taxon>
        <taxon>Erwiniaceae</taxon>
        <taxon>Erwinia</taxon>
    </lineage>
</organism>
<dbReference type="EMBL" id="JMEE01000002">
    <property type="protein sequence ID" value="RWR03318.1"/>
    <property type="molecule type" value="Genomic_DNA"/>
</dbReference>
<feature type="region of interest" description="Disordered" evidence="1">
    <location>
        <begin position="194"/>
        <end position="236"/>
    </location>
</feature>
<evidence type="ECO:0000313" key="2">
    <source>
        <dbReference type="EMBL" id="RWR03318.1"/>
    </source>
</evidence>
<dbReference type="Proteomes" id="UP000288794">
    <property type="component" value="Unassembled WGS sequence"/>
</dbReference>
<dbReference type="AlphaFoldDB" id="A0A443IGY6"/>
<feature type="compositionally biased region" description="Polar residues" evidence="1">
    <location>
        <begin position="202"/>
        <end position="225"/>
    </location>
</feature>
<protein>
    <submittedName>
        <fullName evidence="2">Uncharacterized protein</fullName>
    </submittedName>
</protein>
<feature type="region of interest" description="Disordered" evidence="1">
    <location>
        <begin position="19"/>
        <end position="48"/>
    </location>
</feature>
<accession>A0A443IGY6</accession>
<comment type="caution">
    <text evidence="2">The sequence shown here is derived from an EMBL/GenBank/DDBJ whole genome shotgun (WGS) entry which is preliminary data.</text>
</comment>
<dbReference type="RefSeq" id="WP_128175163.1">
    <property type="nucleotide sequence ID" value="NZ_CP071409.1"/>
</dbReference>
<name>A0A443IGY6_9GAMM</name>
<feature type="region of interest" description="Disordered" evidence="1">
    <location>
        <begin position="603"/>
        <end position="622"/>
    </location>
</feature>